<dbReference type="PANTHER" id="PTHR43857">
    <property type="entry name" value="BLR7761 PROTEIN"/>
    <property type="match status" value="1"/>
</dbReference>
<dbReference type="EMBL" id="JAFFZS010000008">
    <property type="protein sequence ID" value="MBN0044982.1"/>
    <property type="molecule type" value="Genomic_DNA"/>
</dbReference>
<name>A0ABS2VPE6_STRAS</name>
<gene>
    <name evidence="2" type="ORF">JS756_12855</name>
</gene>
<dbReference type="InterPro" id="IPR016181">
    <property type="entry name" value="Acyl_CoA_acyltransferase"/>
</dbReference>
<dbReference type="PANTHER" id="PTHR43857:SF1">
    <property type="entry name" value="YJGH FAMILY PROTEIN"/>
    <property type="match status" value="1"/>
</dbReference>
<evidence type="ECO:0000313" key="2">
    <source>
        <dbReference type="EMBL" id="MBN0044982.1"/>
    </source>
</evidence>
<reference evidence="2 3" key="1">
    <citation type="submission" date="2021-02" db="EMBL/GenBank/DDBJ databases">
        <title>Whole genome sequencing of Streptomyces actuosus VRA1.</title>
        <authorList>
            <person name="Sen G."/>
            <person name="Sen A."/>
        </authorList>
    </citation>
    <scope>NUCLEOTIDE SEQUENCE [LARGE SCALE GENOMIC DNA]</scope>
    <source>
        <strain evidence="2 3">VRA1</strain>
    </source>
</reference>
<dbReference type="InterPro" id="IPR000182">
    <property type="entry name" value="GNAT_dom"/>
</dbReference>
<comment type="caution">
    <text evidence="2">The sequence shown here is derived from an EMBL/GenBank/DDBJ whole genome shotgun (WGS) entry which is preliminary data.</text>
</comment>
<dbReference type="Pfam" id="PF01042">
    <property type="entry name" value="Ribonuc_L-PSP"/>
    <property type="match status" value="1"/>
</dbReference>
<keyword evidence="3" id="KW-1185">Reference proteome</keyword>
<organism evidence="2 3">
    <name type="scientific">Streptomyces actuosus</name>
    <dbReference type="NCBI Taxonomy" id="1885"/>
    <lineage>
        <taxon>Bacteria</taxon>
        <taxon>Bacillati</taxon>
        <taxon>Actinomycetota</taxon>
        <taxon>Actinomycetes</taxon>
        <taxon>Kitasatosporales</taxon>
        <taxon>Streptomycetaceae</taxon>
        <taxon>Streptomyces</taxon>
    </lineage>
</organism>
<dbReference type="Gene3D" id="3.30.1330.40">
    <property type="entry name" value="RutC-like"/>
    <property type="match status" value="1"/>
</dbReference>
<dbReference type="PROSITE" id="PS51186">
    <property type="entry name" value="GNAT"/>
    <property type="match status" value="1"/>
</dbReference>
<dbReference type="InterPro" id="IPR006175">
    <property type="entry name" value="YjgF/YER057c/UK114"/>
</dbReference>
<accession>A0ABS2VPE6</accession>
<feature type="domain" description="N-acetyltransferase" evidence="1">
    <location>
        <begin position="148"/>
        <end position="290"/>
    </location>
</feature>
<dbReference type="CDD" id="cd04301">
    <property type="entry name" value="NAT_SF"/>
    <property type="match status" value="1"/>
</dbReference>
<proteinExistence type="predicted"/>
<dbReference type="CDD" id="cd06154">
    <property type="entry name" value="YjgF_YER057c_UK114_like_6"/>
    <property type="match status" value="1"/>
</dbReference>
<evidence type="ECO:0000259" key="1">
    <source>
        <dbReference type="PROSITE" id="PS51186"/>
    </source>
</evidence>
<sequence>MAEQARTAGDAVRTAGERRAILSGSVFEEEIGYARAVVDGDRVHVSGTTGYDYAAMTISDDVVEQAEQCLRNVEAALAEAGCTFADVVRVRYLLPVREDFALCRPVLRQAFGAVRPAATMMVCGLADTRMRIEIEVSARRGPASGAGLRIEPVAGAAMLEQWRHVHNVIVPPAAMTVAQAEDRLGRYRLENAYLGDVLVGCSTVRPPEGDGSAATVIARVLPAFRGRGIGTALYDRGLAHARAQGARAIETCVLAANADGLRFAETRGFTEVERYVLDGGSDAWVDLRLDPAPAAGGA</sequence>
<dbReference type="Proteomes" id="UP000788262">
    <property type="component" value="Unassembled WGS sequence"/>
</dbReference>
<evidence type="ECO:0000313" key="3">
    <source>
        <dbReference type="Proteomes" id="UP000788262"/>
    </source>
</evidence>
<dbReference type="SUPFAM" id="SSF55729">
    <property type="entry name" value="Acyl-CoA N-acyltransferases (Nat)"/>
    <property type="match status" value="1"/>
</dbReference>
<dbReference type="InterPro" id="IPR035959">
    <property type="entry name" value="RutC-like_sf"/>
</dbReference>
<dbReference type="Gene3D" id="3.40.630.30">
    <property type="match status" value="1"/>
</dbReference>
<dbReference type="Pfam" id="PF00583">
    <property type="entry name" value="Acetyltransf_1"/>
    <property type="match status" value="1"/>
</dbReference>
<dbReference type="RefSeq" id="WP_205383197.1">
    <property type="nucleotide sequence ID" value="NZ_JAFFZS010000008.1"/>
</dbReference>
<protein>
    <submittedName>
        <fullName evidence="2">GNAT family N-acetyltransferase</fullName>
    </submittedName>
</protein>
<dbReference type="SUPFAM" id="SSF55298">
    <property type="entry name" value="YjgF-like"/>
    <property type="match status" value="1"/>
</dbReference>